<dbReference type="Proteomes" id="UP000081671">
    <property type="component" value="Unplaced"/>
</dbReference>
<protein>
    <submittedName>
        <fullName evidence="5">Uncharacterized protein LOC105986917</fullName>
    </submittedName>
</protein>
<accession>A0A1S3FBV6</accession>
<dbReference type="PANTHER" id="PTHR45418">
    <property type="entry name" value="CANCER/TESTIS ANTIGEN 55"/>
    <property type="match status" value="1"/>
</dbReference>
<sequence>MGAPPLGRGCCRDCFAQAQFATLAQSTGHAYLHRRPCDWPSGAPPACFRRTTLMVQNDELARASWRKTSAVLHTLRFFGKRTVSEEEKEQHQCLLEGNTKFKTVEGVVTKTNNDHGWIDESIFFHNENVTGDLPLRIGQKVTAVVEENETSLGWKAIKVEAFCEGCIGGRPSETKMNLTFGVCGDEYLKHSNYFALDVVCKDFDPYEGDLMEVVFSFKTEMQDRKIISVKPLRYNHVKEVFITSVYGKEGVVDSNIFYTLESLKVPAGYQPQVHDLVNVLVVQTAQPGFYWRAISMTPVLCQKKKQRKECPFDHIRDPFQVSRYNVEKRVCSYSFTNVTNLYYQCDHHLSSIDKNICLQRPSAPRLNGRSQVPPLTASDWLEESAVCCGEWELGSGELTVFEFTFISSSGHEVGADSERGLVRLLEAMLALTGLLSRTLLLFQMRADTNEGASDCWKIFLCHSPSPNPALGPLEMGV</sequence>
<evidence type="ECO:0000313" key="5">
    <source>
        <dbReference type="RefSeq" id="XP_012873509.1"/>
    </source>
</evidence>
<gene>
    <name evidence="5" type="primary">LOC105986917</name>
</gene>
<evidence type="ECO:0000256" key="2">
    <source>
        <dbReference type="ARBA" id="ARBA00022490"/>
    </source>
</evidence>
<feature type="domain" description="S1-like RNA binding" evidence="3">
    <location>
        <begin position="103"/>
        <end position="158"/>
    </location>
</feature>
<evidence type="ECO:0000256" key="1">
    <source>
        <dbReference type="ARBA" id="ARBA00004496"/>
    </source>
</evidence>
<comment type="subcellular location">
    <subcellularLocation>
        <location evidence="1">Cytoplasm</location>
    </subcellularLocation>
</comment>
<dbReference type="OrthoDB" id="9573766at2759"/>
<dbReference type="PANTHER" id="PTHR45418:SF1">
    <property type="entry name" value="CANCER_TESTIS ANTIGEN 55"/>
    <property type="match status" value="1"/>
</dbReference>
<dbReference type="SUPFAM" id="SSF50249">
    <property type="entry name" value="Nucleic acid-binding proteins"/>
    <property type="match status" value="1"/>
</dbReference>
<name>A0A1S3FBV6_DIPOR</name>
<dbReference type="RefSeq" id="XP_012873509.1">
    <property type="nucleotide sequence ID" value="XM_013018055.1"/>
</dbReference>
<dbReference type="KEGG" id="dord:105986917"/>
<proteinExistence type="predicted"/>
<dbReference type="GeneID" id="105986917"/>
<organism evidence="4 5">
    <name type="scientific">Dipodomys ordii</name>
    <name type="common">Ord's kangaroo rat</name>
    <dbReference type="NCBI Taxonomy" id="10020"/>
    <lineage>
        <taxon>Eukaryota</taxon>
        <taxon>Metazoa</taxon>
        <taxon>Chordata</taxon>
        <taxon>Craniata</taxon>
        <taxon>Vertebrata</taxon>
        <taxon>Euteleostomi</taxon>
        <taxon>Mammalia</taxon>
        <taxon>Eutheria</taxon>
        <taxon>Euarchontoglires</taxon>
        <taxon>Glires</taxon>
        <taxon>Rodentia</taxon>
        <taxon>Castorimorpha</taxon>
        <taxon>Heteromyidae</taxon>
        <taxon>Dipodomyinae</taxon>
        <taxon>Dipodomys</taxon>
    </lineage>
</organism>
<dbReference type="InterPro" id="IPR025223">
    <property type="entry name" value="S1-like_RNA-bd_dom"/>
</dbReference>
<keyword evidence="2" id="KW-0963">Cytoplasm</keyword>
<dbReference type="Pfam" id="PF14444">
    <property type="entry name" value="S1-like"/>
    <property type="match status" value="1"/>
</dbReference>
<dbReference type="AlphaFoldDB" id="A0A1S3FBV6"/>
<evidence type="ECO:0000259" key="3">
    <source>
        <dbReference type="Pfam" id="PF14444"/>
    </source>
</evidence>
<dbReference type="GO" id="GO:0005737">
    <property type="term" value="C:cytoplasm"/>
    <property type="evidence" value="ECO:0007669"/>
    <property type="project" value="UniProtKB-SubCell"/>
</dbReference>
<keyword evidence="4" id="KW-1185">Reference proteome</keyword>
<evidence type="ECO:0000313" key="4">
    <source>
        <dbReference type="Proteomes" id="UP000081671"/>
    </source>
</evidence>
<reference evidence="5" key="1">
    <citation type="submission" date="2025-08" db="UniProtKB">
        <authorList>
            <consortium name="RefSeq"/>
        </authorList>
    </citation>
    <scope>IDENTIFICATION</scope>
    <source>
        <tissue evidence="5">Kidney</tissue>
    </source>
</reference>
<dbReference type="InterPro" id="IPR012340">
    <property type="entry name" value="NA-bd_OB-fold"/>
</dbReference>
<dbReference type="InParanoid" id="A0A1S3FBV6"/>